<evidence type="ECO:0000256" key="9">
    <source>
        <dbReference type="ARBA" id="ARBA00023002"/>
    </source>
</evidence>
<evidence type="ECO:0000256" key="1">
    <source>
        <dbReference type="ARBA" id="ARBA00001917"/>
    </source>
</evidence>
<evidence type="ECO:0000256" key="12">
    <source>
        <dbReference type="ARBA" id="ARBA00040659"/>
    </source>
</evidence>
<dbReference type="GO" id="GO:0050660">
    <property type="term" value="F:flavin adenine dinucleotide binding"/>
    <property type="evidence" value="ECO:0000318"/>
    <property type="project" value="GO_Central"/>
</dbReference>
<keyword evidence="10" id="KW-0486">Methionine biosynthesis</keyword>
<evidence type="ECO:0000256" key="13">
    <source>
        <dbReference type="SAM" id="MobiDB-lite"/>
    </source>
</evidence>
<keyword evidence="8" id="KW-0521">NADP</keyword>
<sequence length="678" mass="73035">MTGPAMLARAAALRKSKLEAASRSSGETLFLYGSQTGNAMEVAKSLNAEAATHGIASRVLALDEKPLHKIPGTTKAAVFVVSSTGDGDPPENCERFHNALKRRTHAADLLAGVQFTVLGLGDSNYTTYMGVPRVFTSRLPELGAKRFYKNCEADEVDGLEDVIDKWKEGLWDALKAAVSEGANPPSVAPLPNGTANPPPASKESKLVGVPPLQKSRIKLIWQGAETIRTHGKLSSATNGTVTSLENGNPTIEYSAAHPFSAEVTAAEYMTASWSDRRVIHLEVDIARTGASYKPGDSLGVLPENRPELVDGLLERLGADGGRVFSVAAVDDVGTGQGDGSADVAGGARLLGHVGWPCTLREALLRHCDVTAVARKGLLRVLAEYCADSAERTELLMLSSRGGRDAYKVQIQEVRPSLLEILKRFPSCKPDLAHLLDSLPPLVARMYSVTCNANDAPGRVQVAFSVVKEQTGDGRVFHGVCTSWLERRLGLDPKTQRQFVANPSARVSVPVFLKSGGDFRLPEGLTAPLLMIGPGTGVAPFRGFLQQRRERLQAGGEAGPAWLFFGCRKEDEDFLYEKDLRKFETDGTLTKLVTAFSRAGDAKVYVQHKLSEHAEKLASLIQHGKAHVFICGDGVNMARDVHAALVKVLVDGAQMAEGDATALLNNMVKEKRYVRDIWS</sequence>
<keyword evidence="4" id="KW-0285">Flavoprotein</keyword>
<dbReference type="InterPro" id="IPR039261">
    <property type="entry name" value="FNR_nucleotide-bd"/>
</dbReference>
<evidence type="ECO:0000256" key="7">
    <source>
        <dbReference type="ARBA" id="ARBA00022827"/>
    </source>
</evidence>
<dbReference type="EC" id="1.16.1.8" evidence="11"/>
<dbReference type="InterPro" id="IPR029039">
    <property type="entry name" value="Flavoprotein-like_sf"/>
</dbReference>
<organism evidence="16 17">
    <name type="scientific">Klebsormidium nitens</name>
    <name type="common">Green alga</name>
    <name type="synonym">Ulothrix nitens</name>
    <dbReference type="NCBI Taxonomy" id="105231"/>
    <lineage>
        <taxon>Eukaryota</taxon>
        <taxon>Viridiplantae</taxon>
        <taxon>Streptophyta</taxon>
        <taxon>Klebsormidiophyceae</taxon>
        <taxon>Klebsormidiales</taxon>
        <taxon>Klebsormidiaceae</taxon>
        <taxon>Klebsormidium</taxon>
    </lineage>
</organism>
<feature type="domain" description="Flavodoxin-like" evidence="14">
    <location>
        <begin position="28"/>
        <end position="171"/>
    </location>
</feature>
<protein>
    <recommendedName>
        <fullName evidence="12">Methionine synthase reductase</fullName>
        <ecNumber evidence="11">1.16.1.8</ecNumber>
    </recommendedName>
</protein>
<evidence type="ECO:0000256" key="6">
    <source>
        <dbReference type="ARBA" id="ARBA00022691"/>
    </source>
</evidence>
<dbReference type="InterPro" id="IPR017927">
    <property type="entry name" value="FAD-bd_FR_type"/>
</dbReference>
<dbReference type="EMBL" id="DF237082">
    <property type="protein sequence ID" value="GAQ83041.1"/>
    <property type="molecule type" value="Genomic_DNA"/>
</dbReference>
<dbReference type="Gene3D" id="3.40.50.80">
    <property type="entry name" value="Nucleotide-binding domain of ferredoxin-NADP reductase (FNR) module"/>
    <property type="match status" value="1"/>
</dbReference>
<dbReference type="Gene3D" id="2.40.30.10">
    <property type="entry name" value="Translation factors"/>
    <property type="match status" value="1"/>
</dbReference>
<evidence type="ECO:0000256" key="3">
    <source>
        <dbReference type="ARBA" id="ARBA00022605"/>
    </source>
</evidence>
<dbReference type="Proteomes" id="UP000054558">
    <property type="component" value="Unassembled WGS sequence"/>
</dbReference>
<dbReference type="SUPFAM" id="SSF52218">
    <property type="entry name" value="Flavoproteins"/>
    <property type="match status" value="1"/>
</dbReference>
<evidence type="ECO:0000259" key="14">
    <source>
        <dbReference type="PROSITE" id="PS50902"/>
    </source>
</evidence>
<comment type="cofactor">
    <cofactor evidence="2">
        <name>FAD</name>
        <dbReference type="ChEBI" id="CHEBI:57692"/>
    </cofactor>
</comment>
<dbReference type="InterPro" id="IPR023173">
    <property type="entry name" value="NADPH_Cyt_P450_Rdtase_alpha"/>
</dbReference>
<dbReference type="FunFam" id="3.40.50.80:FF:000001">
    <property type="entry name" value="NADPH--cytochrome P450 reductase 1"/>
    <property type="match status" value="1"/>
</dbReference>
<comment type="cofactor">
    <cofactor evidence="1">
        <name>FMN</name>
        <dbReference type="ChEBI" id="CHEBI:58210"/>
    </cofactor>
</comment>
<dbReference type="Gene3D" id="1.20.990.10">
    <property type="entry name" value="NADPH-cytochrome p450 Reductase, Chain A, domain 3"/>
    <property type="match status" value="1"/>
</dbReference>
<dbReference type="GO" id="GO:0005829">
    <property type="term" value="C:cytosol"/>
    <property type="evidence" value="ECO:0000318"/>
    <property type="project" value="GO_Central"/>
</dbReference>
<dbReference type="PROSITE" id="PS50902">
    <property type="entry name" value="FLAVODOXIN_LIKE"/>
    <property type="match status" value="1"/>
</dbReference>
<dbReference type="GO" id="GO:0030586">
    <property type="term" value="F:[methionine synthase] reductase (NADPH) activity"/>
    <property type="evidence" value="ECO:0000318"/>
    <property type="project" value="GO_Central"/>
</dbReference>
<dbReference type="OrthoDB" id="1856718at2759"/>
<dbReference type="PANTHER" id="PTHR19384:SF84">
    <property type="entry name" value="METHIONINE SYNTHASE REDUCTASE"/>
    <property type="match status" value="1"/>
</dbReference>
<reference evidence="16 17" key="1">
    <citation type="journal article" date="2014" name="Nat. Commun.">
        <title>Klebsormidium flaccidum genome reveals primary factors for plant terrestrial adaptation.</title>
        <authorList>
            <person name="Hori K."/>
            <person name="Maruyama F."/>
            <person name="Fujisawa T."/>
            <person name="Togashi T."/>
            <person name="Yamamoto N."/>
            <person name="Seo M."/>
            <person name="Sato S."/>
            <person name="Yamada T."/>
            <person name="Mori H."/>
            <person name="Tajima N."/>
            <person name="Moriyama T."/>
            <person name="Ikeuchi M."/>
            <person name="Watanabe M."/>
            <person name="Wada H."/>
            <person name="Kobayashi K."/>
            <person name="Saito M."/>
            <person name="Masuda T."/>
            <person name="Sasaki-Sekimoto Y."/>
            <person name="Mashiguchi K."/>
            <person name="Awai K."/>
            <person name="Shimojima M."/>
            <person name="Masuda S."/>
            <person name="Iwai M."/>
            <person name="Nobusawa T."/>
            <person name="Narise T."/>
            <person name="Kondo S."/>
            <person name="Saito H."/>
            <person name="Sato R."/>
            <person name="Murakawa M."/>
            <person name="Ihara Y."/>
            <person name="Oshima-Yamada Y."/>
            <person name="Ohtaka K."/>
            <person name="Satoh M."/>
            <person name="Sonobe K."/>
            <person name="Ishii M."/>
            <person name="Ohtani R."/>
            <person name="Kanamori-Sato M."/>
            <person name="Honoki R."/>
            <person name="Miyazaki D."/>
            <person name="Mochizuki H."/>
            <person name="Umetsu J."/>
            <person name="Higashi K."/>
            <person name="Shibata D."/>
            <person name="Kamiya Y."/>
            <person name="Sato N."/>
            <person name="Nakamura Y."/>
            <person name="Tabata S."/>
            <person name="Ida S."/>
            <person name="Kurokawa K."/>
            <person name="Ohta H."/>
        </authorList>
    </citation>
    <scope>NUCLEOTIDE SEQUENCE [LARGE SCALE GENOMIC DNA]</scope>
    <source>
        <strain evidence="16 17">NIES-2285</strain>
    </source>
</reference>
<evidence type="ECO:0000256" key="10">
    <source>
        <dbReference type="ARBA" id="ARBA00023167"/>
    </source>
</evidence>
<keyword evidence="5" id="KW-0288">FMN</keyword>
<dbReference type="SUPFAM" id="SSF63380">
    <property type="entry name" value="Riboflavin synthase domain-like"/>
    <property type="match status" value="1"/>
</dbReference>
<dbReference type="PRINTS" id="PR00369">
    <property type="entry name" value="FLAVODOXIN"/>
</dbReference>
<evidence type="ECO:0000256" key="11">
    <source>
        <dbReference type="ARBA" id="ARBA00039088"/>
    </source>
</evidence>
<feature type="region of interest" description="Disordered" evidence="13">
    <location>
        <begin position="182"/>
        <end position="206"/>
    </location>
</feature>
<dbReference type="SUPFAM" id="SSF52343">
    <property type="entry name" value="Ferredoxin reductase-like, C-terminal NADP-linked domain"/>
    <property type="match status" value="1"/>
</dbReference>
<accession>A0A0U9I7D5</accession>
<evidence type="ECO:0000256" key="8">
    <source>
        <dbReference type="ARBA" id="ARBA00022857"/>
    </source>
</evidence>
<proteinExistence type="predicted"/>
<dbReference type="InterPro" id="IPR001094">
    <property type="entry name" value="Flavdoxin-like"/>
</dbReference>
<dbReference type="PANTHER" id="PTHR19384">
    <property type="entry name" value="NITRIC OXIDE SYNTHASE-RELATED"/>
    <property type="match status" value="1"/>
</dbReference>
<dbReference type="Pfam" id="PF00258">
    <property type="entry name" value="Flavodoxin_1"/>
    <property type="match status" value="1"/>
</dbReference>
<dbReference type="GO" id="GO:0010181">
    <property type="term" value="F:FMN binding"/>
    <property type="evidence" value="ECO:0000318"/>
    <property type="project" value="GO_Central"/>
</dbReference>
<evidence type="ECO:0000313" key="16">
    <source>
        <dbReference type="EMBL" id="GAQ83041.1"/>
    </source>
</evidence>
<dbReference type="FunFam" id="3.40.50.360:FF:000059">
    <property type="entry name" value="5-methyltetrahydrofolate-homocysteine methyltransferase reductase"/>
    <property type="match status" value="1"/>
</dbReference>
<dbReference type="PRINTS" id="PR00371">
    <property type="entry name" value="FPNCR"/>
</dbReference>
<dbReference type="InterPro" id="IPR001709">
    <property type="entry name" value="Flavoprot_Pyr_Nucl_cyt_Rdtase"/>
</dbReference>
<dbReference type="InterPro" id="IPR003097">
    <property type="entry name" value="CysJ-like_FAD-binding"/>
</dbReference>
<evidence type="ECO:0000256" key="4">
    <source>
        <dbReference type="ARBA" id="ARBA00022630"/>
    </source>
</evidence>
<evidence type="ECO:0000313" key="17">
    <source>
        <dbReference type="Proteomes" id="UP000054558"/>
    </source>
</evidence>
<dbReference type="GO" id="GO:0009086">
    <property type="term" value="P:methionine biosynthetic process"/>
    <property type="evidence" value="ECO:0000318"/>
    <property type="project" value="GO_Central"/>
</dbReference>
<evidence type="ECO:0000259" key="15">
    <source>
        <dbReference type="PROSITE" id="PS51384"/>
    </source>
</evidence>
<gene>
    <name evidence="16" type="ORF">KFL_001330240</name>
</gene>
<feature type="domain" description="FAD-binding FR-type" evidence="15">
    <location>
        <begin position="256"/>
        <end position="521"/>
    </location>
</feature>
<dbReference type="GO" id="GO:0050667">
    <property type="term" value="P:homocysteine metabolic process"/>
    <property type="evidence" value="ECO:0000318"/>
    <property type="project" value="GO_Central"/>
</dbReference>
<dbReference type="STRING" id="105231.A0A0U9I7D5"/>
<keyword evidence="6" id="KW-0949">S-adenosyl-L-methionine</keyword>
<name>A0A0U9I7D5_KLENI</name>
<keyword evidence="17" id="KW-1185">Reference proteome</keyword>
<dbReference type="Gene3D" id="3.40.50.360">
    <property type="match status" value="1"/>
</dbReference>
<dbReference type="AlphaFoldDB" id="A0A0U9I7D5"/>
<keyword evidence="7" id="KW-0274">FAD</keyword>
<dbReference type="InterPro" id="IPR008254">
    <property type="entry name" value="Flavodoxin/NO_synth"/>
</dbReference>
<dbReference type="Pfam" id="PF00667">
    <property type="entry name" value="FAD_binding_1"/>
    <property type="match status" value="1"/>
</dbReference>
<dbReference type="InterPro" id="IPR017938">
    <property type="entry name" value="Riboflavin_synthase-like_b-brl"/>
</dbReference>
<keyword evidence="9" id="KW-0560">Oxidoreductase</keyword>
<dbReference type="InterPro" id="IPR001433">
    <property type="entry name" value="OxRdtase_FAD/NAD-bd"/>
</dbReference>
<dbReference type="PROSITE" id="PS51384">
    <property type="entry name" value="FAD_FR"/>
    <property type="match status" value="1"/>
</dbReference>
<dbReference type="OMA" id="LFFGHQR"/>
<evidence type="ECO:0000256" key="5">
    <source>
        <dbReference type="ARBA" id="ARBA00022643"/>
    </source>
</evidence>
<evidence type="ECO:0000256" key="2">
    <source>
        <dbReference type="ARBA" id="ARBA00001974"/>
    </source>
</evidence>
<keyword evidence="3" id="KW-0028">Amino-acid biosynthesis</keyword>
<dbReference type="Pfam" id="PF00175">
    <property type="entry name" value="NAD_binding_1"/>
    <property type="match status" value="1"/>
</dbReference>